<feature type="compositionally biased region" description="Polar residues" evidence="1">
    <location>
        <begin position="1255"/>
        <end position="1270"/>
    </location>
</feature>
<evidence type="ECO:0000313" key="3">
    <source>
        <dbReference type="Proteomes" id="UP000777482"/>
    </source>
</evidence>
<feature type="region of interest" description="Disordered" evidence="1">
    <location>
        <begin position="994"/>
        <end position="1103"/>
    </location>
</feature>
<dbReference type="OrthoDB" id="2529183at2759"/>
<feature type="region of interest" description="Disordered" evidence="1">
    <location>
        <begin position="256"/>
        <end position="473"/>
    </location>
</feature>
<feature type="compositionally biased region" description="Polar residues" evidence="1">
    <location>
        <begin position="1000"/>
        <end position="1023"/>
    </location>
</feature>
<feature type="compositionally biased region" description="Polar residues" evidence="1">
    <location>
        <begin position="1171"/>
        <end position="1182"/>
    </location>
</feature>
<feature type="compositionally biased region" description="Low complexity" evidence="1">
    <location>
        <begin position="755"/>
        <end position="770"/>
    </location>
</feature>
<feature type="compositionally biased region" description="Polar residues" evidence="1">
    <location>
        <begin position="579"/>
        <end position="588"/>
    </location>
</feature>
<feature type="region of interest" description="Disordered" evidence="1">
    <location>
        <begin position="927"/>
        <end position="964"/>
    </location>
</feature>
<evidence type="ECO:0000313" key="2">
    <source>
        <dbReference type="EMBL" id="KAG0657829.1"/>
    </source>
</evidence>
<feature type="compositionally biased region" description="Low complexity" evidence="1">
    <location>
        <begin position="882"/>
        <end position="891"/>
    </location>
</feature>
<feature type="compositionally biased region" description="Basic and acidic residues" evidence="1">
    <location>
        <begin position="1093"/>
        <end position="1103"/>
    </location>
</feature>
<feature type="compositionally biased region" description="Basic and acidic residues" evidence="1">
    <location>
        <begin position="295"/>
        <end position="304"/>
    </location>
</feature>
<feature type="compositionally biased region" description="Polar residues" evidence="1">
    <location>
        <begin position="941"/>
        <end position="952"/>
    </location>
</feature>
<feature type="compositionally biased region" description="Polar residues" evidence="1">
    <location>
        <begin position="771"/>
        <end position="784"/>
    </location>
</feature>
<name>A0A9P6VZ51_RHOMI</name>
<feature type="compositionally biased region" description="Low complexity" evidence="1">
    <location>
        <begin position="929"/>
        <end position="940"/>
    </location>
</feature>
<gene>
    <name evidence="2" type="ORF">C6P46_006191</name>
</gene>
<feature type="region of interest" description="Disordered" evidence="1">
    <location>
        <begin position="510"/>
        <end position="819"/>
    </location>
</feature>
<feature type="compositionally biased region" description="Polar residues" evidence="1">
    <location>
        <begin position="742"/>
        <end position="753"/>
    </location>
</feature>
<feature type="compositionally biased region" description="Low complexity" evidence="1">
    <location>
        <begin position="256"/>
        <end position="273"/>
    </location>
</feature>
<keyword evidence="3" id="KW-1185">Reference proteome</keyword>
<protein>
    <submittedName>
        <fullName evidence="2">Uncharacterized protein</fullName>
    </submittedName>
</protein>
<proteinExistence type="predicted"/>
<organism evidence="2 3">
    <name type="scientific">Rhodotorula mucilaginosa</name>
    <name type="common">Yeast</name>
    <name type="synonym">Rhodotorula rubra</name>
    <dbReference type="NCBI Taxonomy" id="5537"/>
    <lineage>
        <taxon>Eukaryota</taxon>
        <taxon>Fungi</taxon>
        <taxon>Dikarya</taxon>
        <taxon>Basidiomycota</taxon>
        <taxon>Pucciniomycotina</taxon>
        <taxon>Microbotryomycetes</taxon>
        <taxon>Sporidiobolales</taxon>
        <taxon>Sporidiobolaceae</taxon>
        <taxon>Rhodotorula</taxon>
    </lineage>
</organism>
<feature type="compositionally biased region" description="Pro residues" evidence="1">
    <location>
        <begin position="1"/>
        <end position="13"/>
    </location>
</feature>
<feature type="compositionally biased region" description="Low complexity" evidence="1">
    <location>
        <begin position="789"/>
        <end position="810"/>
    </location>
</feature>
<feature type="compositionally biased region" description="Basic and acidic residues" evidence="1">
    <location>
        <begin position="274"/>
        <end position="285"/>
    </location>
</feature>
<feature type="region of interest" description="Disordered" evidence="1">
    <location>
        <begin position="1342"/>
        <end position="1364"/>
    </location>
</feature>
<feature type="region of interest" description="Disordered" evidence="1">
    <location>
        <begin position="156"/>
        <end position="208"/>
    </location>
</feature>
<feature type="compositionally biased region" description="Polar residues" evidence="1">
    <location>
        <begin position="188"/>
        <end position="202"/>
    </location>
</feature>
<feature type="region of interest" description="Disordered" evidence="1">
    <location>
        <begin position="1255"/>
        <end position="1316"/>
    </location>
</feature>
<evidence type="ECO:0000256" key="1">
    <source>
        <dbReference type="SAM" id="MobiDB-lite"/>
    </source>
</evidence>
<feature type="region of interest" description="Disordered" evidence="1">
    <location>
        <begin position="1151"/>
        <end position="1200"/>
    </location>
</feature>
<dbReference type="Proteomes" id="UP000777482">
    <property type="component" value="Unassembled WGS sequence"/>
</dbReference>
<feature type="compositionally biased region" description="Low complexity" evidence="1">
    <location>
        <begin position="517"/>
        <end position="542"/>
    </location>
</feature>
<accession>A0A9P6VZ51</accession>
<feature type="compositionally biased region" description="Polar residues" evidence="1">
    <location>
        <begin position="326"/>
        <end position="349"/>
    </location>
</feature>
<feature type="compositionally biased region" description="Pro residues" evidence="1">
    <location>
        <begin position="412"/>
        <end position="421"/>
    </location>
</feature>
<feature type="compositionally biased region" description="Low complexity" evidence="1">
    <location>
        <begin position="654"/>
        <end position="667"/>
    </location>
</feature>
<feature type="compositionally biased region" description="Basic residues" evidence="1">
    <location>
        <begin position="1292"/>
        <end position="1302"/>
    </location>
</feature>
<comment type="caution">
    <text evidence="2">The sequence shown here is derived from an EMBL/GenBank/DDBJ whole genome shotgun (WGS) entry which is preliminary data.</text>
</comment>
<sequence length="1447" mass="149912">MDIDRPPPAPTPSRSPARARTRPVNHPNNYCARRKFVRPPLSCAPRRATRVAQSSPTTPSTPLATSGALPPTARPPVGNVRPAGAAAALPTASGTRFEAIVAAAPHSQLIALGLVVALVSSGLLIARLRKGAPKTTGSKASRKQKDHALRKIMQAQAASNNAGDEIAPPTAATQASGPGDRDRVRAGTGTSSRPNGTANPESDASRRPVLSRVNTAVGGSIAAAAELLPSPSCVTSSSTVIWNGLERIGSALSATASRARSGSLSGGSSAVSTKGKEREADRGGLEEDVSAAQMRRRDSTRSSESHTPPVADGAGRRPKGKKGKNPTGSQMMSPTTSSQGFTSALTSPAISRRGSEKGNDSGRLPDRTAAVQPLSSLPGNFPIGEPRRTSQQMPGALAPIQPPARLEKPPDPKPPLPPAAPPKQTSDAFVQTSPRLLPLPASPPLQPSDSDATPPPTLPPAARSVGPLRPFDLHASFQTTTALPSSTGTEPLLSLDDYSVTNTTAYLSTAVSPPISPSMSRAPSAAESASSNSPISARASSPLLGSPPITHARPLPPSFERRGSAVSVNGHLAVGTLERTPSGSSSPVLPTARSRKAARKASANETAHAGQQGVVGLPGAVAAPRRSSEADRSRSIKGGKSPKDDNGGSNIPLRRASATSSGASANSGGRGADGSRSSAGDDPYHQQVQQQRWPVSGDRIYGYPALGIRNDEDDDLPSEGGSELDRRSSSAAGEGHLPAGFSSRSNHFMSPDTSPHPSQRSISSSQYTPSNQRTPWSPHMTSQYAPVAGSPSAHSASRPPSRGSSLSVPVAMTPLSAAGPTPHQQALALAQSQLQTQSQIMLQYQHMQAVQQRQSHPSQGPILRRRATSGGLSETSDGLLSPTTTATPATPNGFGFPFGVLTSPLMGSSPSAQPSWSAHSSGLGPHMMPYSSGPSSPYPGLSQTSSPTTASFPSGAFTPQIPPHAILAHPNGVYQSANSGGGAGYFAAPAGQASPYGPMQQPSPTTAYFSAPPAQQQQRNNSLPYPPRPRISSSMSASGAHGAGAGKASNSAGSGNAKSRGQVERSQSIPSAPLSGGVPLGDPPPSGWKGKLKQAEQDADRMGKELEIARWRLTVVEEEQRAAERENQEALKALAARAMRAEARIKLFETAASRSEAAEERSPVRSEPVNEASTSFEGSPPTQAAAAPPENANVDEEAVADDSIKIGRSTATMEILPKLQLNGSASADELSESSLDKPTHPLAWLDLDAISFGNSRPLRQSGTSPTQSSPRLAASRRRNGRSSLPAGDSSRRRPNGGSRRKSALNVQAPPAAEAELSDDEEIVIVLDAPLRRRPIPTVLPSRRSSFMDDDGIERDGNSVYDDEDVPLIDMDDSAEPLAGGLVVGEVGEDVHEHPAYIGFLPSYLSGSRVPPPTANPLAKTASESALLEKEETDAGTMPPEVGKPEAQ</sequence>
<feature type="region of interest" description="Disordered" evidence="1">
    <location>
        <begin position="1"/>
        <end position="81"/>
    </location>
</feature>
<feature type="region of interest" description="Disordered" evidence="1">
    <location>
        <begin position="1407"/>
        <end position="1447"/>
    </location>
</feature>
<feature type="compositionally biased region" description="Low complexity" evidence="1">
    <location>
        <begin position="1032"/>
        <end position="1060"/>
    </location>
</feature>
<reference evidence="2 3" key="1">
    <citation type="submission" date="2020-11" db="EMBL/GenBank/DDBJ databases">
        <title>Kefir isolates.</title>
        <authorList>
            <person name="Marcisauskas S."/>
            <person name="Kim Y."/>
            <person name="Blasche S."/>
        </authorList>
    </citation>
    <scope>NUCLEOTIDE SEQUENCE [LARGE SCALE GENOMIC DNA]</scope>
    <source>
        <strain evidence="2 3">KR</strain>
    </source>
</reference>
<dbReference type="EMBL" id="PUHQ01000075">
    <property type="protein sequence ID" value="KAG0657829.1"/>
    <property type="molecule type" value="Genomic_DNA"/>
</dbReference>
<feature type="region of interest" description="Disordered" evidence="1">
    <location>
        <begin position="851"/>
        <end position="892"/>
    </location>
</feature>
<feature type="compositionally biased region" description="Basic and acidic residues" evidence="1">
    <location>
        <begin position="353"/>
        <end position="366"/>
    </location>
</feature>